<evidence type="ECO:0000256" key="1">
    <source>
        <dbReference type="ARBA" id="ARBA00022679"/>
    </source>
</evidence>
<dbReference type="NCBIfam" id="TIGR02365">
    <property type="entry name" value="dha_L_ycgS"/>
    <property type="match status" value="1"/>
</dbReference>
<name>A0A0F3IIA7_9GAMM</name>
<feature type="domain" description="DhaL" evidence="3">
    <location>
        <begin position="6"/>
        <end position="205"/>
    </location>
</feature>
<dbReference type="InterPro" id="IPR012737">
    <property type="entry name" value="DhaK_L_YcgS"/>
</dbReference>
<sequence length="212" mass="22870">MFYPTVYLPAIIEAIEQSINAHADEITLLDQTLGDGDHVSNLQRGIAALKAHSSEYPPLDWSGAWQKIGMTLMTQVGGASGSLLGTLFIALAKAGRGQELDLAQFARIFEQAVIAVKQRGKSDVGEKTMLDVLVPISDYLKEAAAQSKDFTQLWPELVAVAEQGVESTRTMRATKGRASYLGERSLGHIDAGAKTTQLIINAIVRILSTTDD</sequence>
<dbReference type="SUPFAM" id="SSF101473">
    <property type="entry name" value="DhaL-like"/>
    <property type="match status" value="1"/>
</dbReference>
<dbReference type="EMBL" id="LAJX01000103">
    <property type="protein sequence ID" value="KJV06535.1"/>
    <property type="molecule type" value="Genomic_DNA"/>
</dbReference>
<dbReference type="GO" id="GO:0019563">
    <property type="term" value="P:glycerol catabolic process"/>
    <property type="evidence" value="ECO:0007669"/>
    <property type="project" value="TreeGrafter"/>
</dbReference>
<accession>A0A0F3IIA7</accession>
<dbReference type="SMART" id="SM01120">
    <property type="entry name" value="Dak2"/>
    <property type="match status" value="1"/>
</dbReference>
<dbReference type="PATRIC" id="fig|1632867.3.peg.152"/>
<dbReference type="GO" id="GO:0004371">
    <property type="term" value="F:glycerone kinase activity"/>
    <property type="evidence" value="ECO:0007669"/>
    <property type="project" value="InterPro"/>
</dbReference>
<dbReference type="Proteomes" id="UP000033684">
    <property type="component" value="Unassembled WGS sequence"/>
</dbReference>
<dbReference type="InterPro" id="IPR004007">
    <property type="entry name" value="DhaL_dom"/>
</dbReference>
<reference evidence="4 5" key="2">
    <citation type="journal article" date="2016" name="Microb. Ecol.">
        <title>Genome Characteristics of a Novel Type I Methanotroph (Sn10-6) Isolated from a Flooded Indian Rice Field.</title>
        <authorList>
            <person name="Rahalkar M.C."/>
            <person name="Pandit P.S."/>
            <person name="Dhakephalkar P.K."/>
            <person name="Pore S."/>
            <person name="Arora P."/>
            <person name="Kapse N."/>
        </authorList>
    </citation>
    <scope>NUCLEOTIDE SEQUENCE [LARGE SCALE GENOMIC DNA]</scope>
    <source>
        <strain evidence="4 5">Sn10-6</strain>
    </source>
</reference>
<evidence type="ECO:0000313" key="4">
    <source>
        <dbReference type="EMBL" id="KJV06535.1"/>
    </source>
</evidence>
<dbReference type="OrthoDB" id="9800291at2"/>
<gene>
    <name evidence="4" type="ORF">VZ94_10545</name>
</gene>
<evidence type="ECO:0000313" key="5">
    <source>
        <dbReference type="Proteomes" id="UP000033684"/>
    </source>
</evidence>
<dbReference type="PROSITE" id="PS51480">
    <property type="entry name" value="DHAL"/>
    <property type="match status" value="1"/>
</dbReference>
<keyword evidence="1" id="KW-0808">Transferase</keyword>
<dbReference type="FunFam" id="1.25.40.340:FF:000002">
    <property type="entry name" value="Dihydroxyacetone kinase, L subunit"/>
    <property type="match status" value="1"/>
</dbReference>
<comment type="caution">
    <text evidence="4">The sequence shown here is derived from an EMBL/GenBank/DDBJ whole genome shotgun (WGS) entry which is preliminary data.</text>
</comment>
<dbReference type="InterPro" id="IPR050861">
    <property type="entry name" value="Dihydroxyacetone_Kinase"/>
</dbReference>
<dbReference type="AlphaFoldDB" id="A0A0F3IIA7"/>
<keyword evidence="5" id="KW-1185">Reference proteome</keyword>
<protein>
    <submittedName>
        <fullName evidence="4">Dihydroxyacetone kinase</fullName>
    </submittedName>
</protein>
<dbReference type="Gene3D" id="1.25.40.340">
    <property type="match status" value="1"/>
</dbReference>
<proteinExistence type="predicted"/>
<dbReference type="PANTHER" id="PTHR28629:SF4">
    <property type="entry name" value="TRIOKINASE_FMN CYCLASE"/>
    <property type="match status" value="1"/>
</dbReference>
<dbReference type="PANTHER" id="PTHR28629">
    <property type="entry name" value="TRIOKINASE/FMN CYCLASE"/>
    <property type="match status" value="1"/>
</dbReference>
<dbReference type="Pfam" id="PF02734">
    <property type="entry name" value="Dak2"/>
    <property type="match status" value="1"/>
</dbReference>
<evidence type="ECO:0000256" key="2">
    <source>
        <dbReference type="ARBA" id="ARBA00022777"/>
    </source>
</evidence>
<reference evidence="5" key="1">
    <citation type="submission" date="2015-03" db="EMBL/GenBank/DDBJ databases">
        <title>Draft genome sequence of a novel methanotroph (Sn10-6) isolated from flooded ricefield rhizosphere in India.</title>
        <authorList>
            <person name="Pandit P.S."/>
            <person name="Pore S.D."/>
            <person name="Arora P."/>
            <person name="Kapse N.G."/>
            <person name="Dhakephalkar P.K."/>
            <person name="Rahalkar M.C."/>
        </authorList>
    </citation>
    <scope>NUCLEOTIDE SEQUENCE [LARGE SCALE GENOMIC DNA]</scope>
    <source>
        <strain evidence="5">Sn10-6</strain>
    </source>
</reference>
<dbReference type="RefSeq" id="WP_045779207.1">
    <property type="nucleotide sequence ID" value="NZ_LAJX01000103.1"/>
</dbReference>
<keyword evidence="2 4" id="KW-0418">Kinase</keyword>
<dbReference type="GO" id="GO:0005829">
    <property type="term" value="C:cytosol"/>
    <property type="evidence" value="ECO:0007669"/>
    <property type="project" value="TreeGrafter"/>
</dbReference>
<organism evidence="4 5">
    <name type="scientific">Methylocucumis oryzae</name>
    <dbReference type="NCBI Taxonomy" id="1632867"/>
    <lineage>
        <taxon>Bacteria</taxon>
        <taxon>Pseudomonadati</taxon>
        <taxon>Pseudomonadota</taxon>
        <taxon>Gammaproteobacteria</taxon>
        <taxon>Methylococcales</taxon>
        <taxon>Methylococcaceae</taxon>
        <taxon>Methylocucumis</taxon>
    </lineage>
</organism>
<evidence type="ECO:0000259" key="3">
    <source>
        <dbReference type="PROSITE" id="PS51480"/>
    </source>
</evidence>
<dbReference type="InterPro" id="IPR036117">
    <property type="entry name" value="DhaL_dom_sf"/>
</dbReference>